<dbReference type="GO" id="GO:0009307">
    <property type="term" value="P:DNA restriction-modification system"/>
    <property type="evidence" value="ECO:0007669"/>
    <property type="project" value="InterPro"/>
</dbReference>
<dbReference type="EMBL" id="JAOQJZ010000014">
    <property type="protein sequence ID" value="MCU6706659.1"/>
    <property type="molecule type" value="Genomic_DNA"/>
</dbReference>
<sequence length="290" mass="33132">MGKKKRKSEPGCIATIFGYLIFVCIIALIIDLIRTHISERAKHNLMVVAIVIGVIIFISMVCTIYRKLHRKYTLKQLDEMDGHQFEYACADILKANGYKHVKVTRSSGDFGVDIIAEKDKVRYAIQCKRYNHKLDNTPIQEVVGGLAYYQCDKGAVMTNQYFTEPAKQLAQVNDIELLDRDTLSHMVDKTEKSFDDKLNLFRSYLTSSSTMLVAYLEKCGIYSRIEDINTDTKTLSFTLKLKFADDIESVKAKKKAISKITKAKVIDIVQNENDMITIIVCTPRKYRIKS</sequence>
<accession>A0AAE3IJN3</accession>
<keyword evidence="1" id="KW-1133">Transmembrane helix</keyword>
<feature type="domain" description="Restriction endonuclease type IV Mrr" evidence="2">
    <location>
        <begin position="77"/>
        <end position="186"/>
    </location>
</feature>
<dbReference type="RefSeq" id="WP_267301748.1">
    <property type="nucleotide sequence ID" value="NZ_JAOQJZ010000014.1"/>
</dbReference>
<dbReference type="Proteomes" id="UP001208131">
    <property type="component" value="Unassembled WGS sequence"/>
</dbReference>
<keyword evidence="4" id="KW-1185">Reference proteome</keyword>
<comment type="caution">
    <text evidence="3">The sequence shown here is derived from an EMBL/GenBank/DDBJ whole genome shotgun (WGS) entry which is preliminary data.</text>
</comment>
<dbReference type="PANTHER" id="PTHR30015:SF6">
    <property type="entry name" value="SLL1429 PROTEIN"/>
    <property type="match status" value="1"/>
</dbReference>
<name>A0AAE3IJN3_9FIRM</name>
<dbReference type="SUPFAM" id="SSF52980">
    <property type="entry name" value="Restriction endonuclease-like"/>
    <property type="match status" value="1"/>
</dbReference>
<dbReference type="InterPro" id="IPR011856">
    <property type="entry name" value="tRNA_endonuc-like_dom_sf"/>
</dbReference>
<keyword evidence="3" id="KW-0255">Endonuclease</keyword>
<dbReference type="PANTHER" id="PTHR30015">
    <property type="entry name" value="MRR RESTRICTION SYSTEM PROTEIN"/>
    <property type="match status" value="1"/>
</dbReference>
<gene>
    <name evidence="3" type="ORF">OCV57_12110</name>
</gene>
<feature type="transmembrane region" description="Helical" evidence="1">
    <location>
        <begin position="45"/>
        <end position="65"/>
    </location>
</feature>
<evidence type="ECO:0000259" key="2">
    <source>
        <dbReference type="Pfam" id="PF04471"/>
    </source>
</evidence>
<evidence type="ECO:0000313" key="4">
    <source>
        <dbReference type="Proteomes" id="UP001208131"/>
    </source>
</evidence>
<keyword evidence="3" id="KW-0540">Nuclease</keyword>
<dbReference type="InterPro" id="IPR052906">
    <property type="entry name" value="Type_IV_Methyl-Rstrct_Enzyme"/>
</dbReference>
<protein>
    <submittedName>
        <fullName evidence="3">Restriction endonuclease</fullName>
    </submittedName>
</protein>
<dbReference type="AlphaFoldDB" id="A0AAE3IJN3"/>
<organism evidence="3 4">
    <name type="scientific">Hominimerdicola aceti</name>
    <dbReference type="NCBI Taxonomy" id="2981726"/>
    <lineage>
        <taxon>Bacteria</taxon>
        <taxon>Bacillati</taxon>
        <taxon>Bacillota</taxon>
        <taxon>Clostridia</taxon>
        <taxon>Eubacteriales</taxon>
        <taxon>Oscillospiraceae</taxon>
        <taxon>Hominimerdicola</taxon>
    </lineage>
</organism>
<dbReference type="GO" id="GO:0015666">
    <property type="term" value="F:restriction endodeoxyribonuclease activity"/>
    <property type="evidence" value="ECO:0007669"/>
    <property type="project" value="TreeGrafter"/>
</dbReference>
<keyword evidence="3" id="KW-0378">Hydrolase</keyword>
<evidence type="ECO:0000313" key="3">
    <source>
        <dbReference type="EMBL" id="MCU6706659.1"/>
    </source>
</evidence>
<dbReference type="Gene3D" id="3.40.1350.10">
    <property type="match status" value="1"/>
</dbReference>
<evidence type="ECO:0000256" key="1">
    <source>
        <dbReference type="SAM" id="Phobius"/>
    </source>
</evidence>
<dbReference type="Pfam" id="PF04471">
    <property type="entry name" value="Mrr_cat"/>
    <property type="match status" value="1"/>
</dbReference>
<feature type="transmembrane region" description="Helical" evidence="1">
    <location>
        <begin position="12"/>
        <end position="33"/>
    </location>
</feature>
<dbReference type="InterPro" id="IPR007560">
    <property type="entry name" value="Restrct_endonuc_IV_Mrr"/>
</dbReference>
<keyword evidence="1" id="KW-0472">Membrane</keyword>
<keyword evidence="1" id="KW-0812">Transmembrane</keyword>
<proteinExistence type="predicted"/>
<dbReference type="InterPro" id="IPR011335">
    <property type="entry name" value="Restrct_endonuc-II-like"/>
</dbReference>
<reference evidence="3 4" key="1">
    <citation type="journal article" date="2021" name="ISME Commun">
        <title>Automated analysis of genomic sequences facilitates high-throughput and comprehensive description of bacteria.</title>
        <authorList>
            <person name="Hitch T.C.A."/>
        </authorList>
    </citation>
    <scope>NUCLEOTIDE SEQUENCE [LARGE SCALE GENOMIC DNA]</scope>
    <source>
        <strain evidence="3 4">Sanger_31</strain>
    </source>
</reference>
<dbReference type="GO" id="GO:0003677">
    <property type="term" value="F:DNA binding"/>
    <property type="evidence" value="ECO:0007669"/>
    <property type="project" value="InterPro"/>
</dbReference>